<dbReference type="Proteomes" id="UP000215145">
    <property type="component" value="Unassembled WGS sequence"/>
</dbReference>
<dbReference type="PANTHER" id="PTHR43591">
    <property type="entry name" value="METHYLTRANSFERASE"/>
    <property type="match status" value="1"/>
</dbReference>
<dbReference type="OrthoDB" id="43862at2"/>
<dbReference type="AlphaFoldDB" id="A0A229P2C7"/>
<dbReference type="Gene3D" id="3.40.50.150">
    <property type="entry name" value="Vaccinia Virus protein VP39"/>
    <property type="match status" value="1"/>
</dbReference>
<dbReference type="RefSeq" id="WP_089523179.1">
    <property type="nucleotide sequence ID" value="NZ_NMUQ01000001.1"/>
</dbReference>
<evidence type="ECO:0000313" key="3">
    <source>
        <dbReference type="Proteomes" id="UP000215145"/>
    </source>
</evidence>
<dbReference type="InterPro" id="IPR013216">
    <property type="entry name" value="Methyltransf_11"/>
</dbReference>
<name>A0A229P2C7_9BACL</name>
<dbReference type="GO" id="GO:0008757">
    <property type="term" value="F:S-adenosylmethionine-dependent methyltransferase activity"/>
    <property type="evidence" value="ECO:0007669"/>
    <property type="project" value="InterPro"/>
</dbReference>
<sequence>MTISYEQKYLLDAVRSWFDEAEQISHYASELKSGPTSAELFLLGQLSGDGQVLDVGCGAGRIAMYLAEKGYQVVGTDVSEQLLNVAKEHSMQSNQPIQFIQNEGVQLPFKNEEFDAVIGFKILCYIPTRELRAEALREYGRVLKPGGTCILTQYIVPEEAMEDARDEYFEANLAASFDILEEGDNFPLGKGYVHWFTETSLQTELAGTSLTIEIFEDDSKHGGSGYLCLIKMKKCG</sequence>
<evidence type="ECO:0000259" key="1">
    <source>
        <dbReference type="Pfam" id="PF08241"/>
    </source>
</evidence>
<reference evidence="2 3" key="1">
    <citation type="submission" date="2017-07" db="EMBL/GenBank/DDBJ databases">
        <title>Paenibacillus herberti R33 genome sequencing and assembly.</title>
        <authorList>
            <person name="Su W."/>
        </authorList>
    </citation>
    <scope>NUCLEOTIDE SEQUENCE [LARGE SCALE GENOMIC DNA]</scope>
    <source>
        <strain evidence="2 3">R33</strain>
    </source>
</reference>
<gene>
    <name evidence="2" type="ORF">CGZ75_05170</name>
</gene>
<keyword evidence="3" id="KW-1185">Reference proteome</keyword>
<comment type="caution">
    <text evidence="2">The sequence shown here is derived from an EMBL/GenBank/DDBJ whole genome shotgun (WGS) entry which is preliminary data.</text>
</comment>
<protein>
    <recommendedName>
        <fullName evidence="1">Methyltransferase type 11 domain-containing protein</fullName>
    </recommendedName>
</protein>
<dbReference type="SUPFAM" id="SSF53335">
    <property type="entry name" value="S-adenosyl-L-methionine-dependent methyltransferases"/>
    <property type="match status" value="1"/>
</dbReference>
<evidence type="ECO:0000313" key="2">
    <source>
        <dbReference type="EMBL" id="OXM16094.1"/>
    </source>
</evidence>
<organism evidence="2 3">
    <name type="scientific">Paenibacillus herberti</name>
    <dbReference type="NCBI Taxonomy" id="1619309"/>
    <lineage>
        <taxon>Bacteria</taxon>
        <taxon>Bacillati</taxon>
        <taxon>Bacillota</taxon>
        <taxon>Bacilli</taxon>
        <taxon>Bacillales</taxon>
        <taxon>Paenibacillaceae</taxon>
        <taxon>Paenibacillus</taxon>
    </lineage>
</organism>
<feature type="domain" description="Methyltransferase type 11" evidence="1">
    <location>
        <begin position="53"/>
        <end position="151"/>
    </location>
</feature>
<accession>A0A229P2C7</accession>
<dbReference type="EMBL" id="NMUQ01000001">
    <property type="protein sequence ID" value="OXM16094.1"/>
    <property type="molecule type" value="Genomic_DNA"/>
</dbReference>
<proteinExistence type="predicted"/>
<dbReference type="InterPro" id="IPR029063">
    <property type="entry name" value="SAM-dependent_MTases_sf"/>
</dbReference>
<dbReference type="Pfam" id="PF08241">
    <property type="entry name" value="Methyltransf_11"/>
    <property type="match status" value="1"/>
</dbReference>
<dbReference type="CDD" id="cd02440">
    <property type="entry name" value="AdoMet_MTases"/>
    <property type="match status" value="1"/>
</dbReference>